<reference evidence="10 11" key="1">
    <citation type="journal article" date="2020" name="G3 (Bethesda)">
        <title>Improved Reference Genome for Cyclotella cryptica CCMP332, a Model for Cell Wall Morphogenesis, Salinity Adaptation, and Lipid Production in Diatoms (Bacillariophyta).</title>
        <authorList>
            <person name="Roberts W.R."/>
            <person name="Downey K.M."/>
            <person name="Ruck E.C."/>
            <person name="Traller J.C."/>
            <person name="Alverson A.J."/>
        </authorList>
    </citation>
    <scope>NUCLEOTIDE SEQUENCE [LARGE SCALE GENOMIC DNA]</scope>
    <source>
        <strain evidence="10 11">CCMP332</strain>
    </source>
</reference>
<evidence type="ECO:0000256" key="7">
    <source>
        <dbReference type="RuleBase" id="RU003795"/>
    </source>
</evidence>
<dbReference type="EMBL" id="JABMIG020000337">
    <property type="protein sequence ID" value="KAL3780823.1"/>
    <property type="molecule type" value="Genomic_DNA"/>
</dbReference>
<dbReference type="PANTHER" id="PTHR21058">
    <property type="entry name" value="6,7-DIMETHYL-8-RIBITYLLUMAZINE SYNTHASE DMRL SYNTHASE LUMAZINE SYNTHASE"/>
    <property type="match status" value="1"/>
</dbReference>
<feature type="signal peptide" evidence="9">
    <location>
        <begin position="1"/>
        <end position="23"/>
    </location>
</feature>
<dbReference type="InterPro" id="IPR036467">
    <property type="entry name" value="LS/RS_sf"/>
</dbReference>
<evidence type="ECO:0000256" key="3">
    <source>
        <dbReference type="ARBA" id="ARBA00012664"/>
    </source>
</evidence>
<evidence type="ECO:0000256" key="1">
    <source>
        <dbReference type="ARBA" id="ARBA00004917"/>
    </source>
</evidence>
<dbReference type="InterPro" id="IPR002180">
    <property type="entry name" value="LS/RS"/>
</dbReference>
<evidence type="ECO:0000256" key="9">
    <source>
        <dbReference type="SAM" id="SignalP"/>
    </source>
</evidence>
<dbReference type="EC" id="2.5.1.78" evidence="3 7"/>
<keyword evidence="11" id="KW-1185">Reference proteome</keyword>
<comment type="similarity">
    <text evidence="2 7">Belongs to the DMRL synthase family.</text>
</comment>
<keyword evidence="4 7" id="KW-0686">Riboflavin biosynthesis</keyword>
<comment type="caution">
    <text evidence="10">The sequence shown here is derived from an EMBL/GenBank/DDBJ whole genome shotgun (WGS) entry which is preliminary data.</text>
</comment>
<evidence type="ECO:0000256" key="2">
    <source>
        <dbReference type="ARBA" id="ARBA00007424"/>
    </source>
</evidence>
<organism evidence="10 11">
    <name type="scientific">Cyclotella cryptica</name>
    <dbReference type="NCBI Taxonomy" id="29204"/>
    <lineage>
        <taxon>Eukaryota</taxon>
        <taxon>Sar</taxon>
        <taxon>Stramenopiles</taxon>
        <taxon>Ochrophyta</taxon>
        <taxon>Bacillariophyta</taxon>
        <taxon>Coscinodiscophyceae</taxon>
        <taxon>Thalassiosirophycidae</taxon>
        <taxon>Stephanodiscales</taxon>
        <taxon>Stephanodiscaceae</taxon>
        <taxon>Cyclotella</taxon>
    </lineage>
</organism>
<dbReference type="NCBIfam" id="TIGR00114">
    <property type="entry name" value="lumazine-synth"/>
    <property type="match status" value="1"/>
</dbReference>
<dbReference type="HAMAP" id="MF_00178">
    <property type="entry name" value="Lumazine_synth"/>
    <property type="match status" value="1"/>
</dbReference>
<dbReference type="SUPFAM" id="SSF52121">
    <property type="entry name" value="Lumazine synthase"/>
    <property type="match status" value="1"/>
</dbReference>
<evidence type="ECO:0000256" key="8">
    <source>
        <dbReference type="SAM" id="MobiDB-lite"/>
    </source>
</evidence>
<dbReference type="AlphaFoldDB" id="A0ABD3NYR6"/>
<protein>
    <recommendedName>
        <fullName evidence="3 7">6,7-dimethyl-8-ribityllumazine synthase</fullName>
        <shortName evidence="7">DMRL synthase</shortName>
        <ecNumber evidence="3 7">2.5.1.78</ecNumber>
    </recommendedName>
</protein>
<dbReference type="GO" id="GO:0000906">
    <property type="term" value="F:6,7-dimethyl-8-ribityllumazine synthase activity"/>
    <property type="evidence" value="ECO:0007669"/>
    <property type="project" value="UniProtKB-EC"/>
</dbReference>
<dbReference type="GO" id="GO:0009231">
    <property type="term" value="P:riboflavin biosynthetic process"/>
    <property type="evidence" value="ECO:0007669"/>
    <property type="project" value="UniProtKB-KW"/>
</dbReference>
<keyword evidence="5 7" id="KW-0808">Transferase</keyword>
<accession>A0ABD3NYR6</accession>
<keyword evidence="9" id="KW-0732">Signal</keyword>
<dbReference type="CDD" id="cd09209">
    <property type="entry name" value="Lumazine_synthase-I"/>
    <property type="match status" value="1"/>
</dbReference>
<evidence type="ECO:0000256" key="4">
    <source>
        <dbReference type="ARBA" id="ARBA00022619"/>
    </source>
</evidence>
<evidence type="ECO:0000256" key="6">
    <source>
        <dbReference type="ARBA" id="ARBA00048785"/>
    </source>
</evidence>
<evidence type="ECO:0000313" key="10">
    <source>
        <dbReference type="EMBL" id="KAL3780823.1"/>
    </source>
</evidence>
<comment type="pathway">
    <text evidence="1 7">Cofactor biosynthesis; riboflavin biosynthesis; riboflavin from 2-hydroxy-3-oxobutyl phosphate and 5-amino-6-(D-ribitylamino)uracil: step 1/2.</text>
</comment>
<proteinExistence type="inferred from homology"/>
<name>A0ABD3NYR6_9STRA</name>
<feature type="region of interest" description="Disordered" evidence="8">
    <location>
        <begin position="211"/>
        <end position="249"/>
    </location>
</feature>
<evidence type="ECO:0000256" key="5">
    <source>
        <dbReference type="ARBA" id="ARBA00022679"/>
    </source>
</evidence>
<evidence type="ECO:0000313" key="11">
    <source>
        <dbReference type="Proteomes" id="UP001516023"/>
    </source>
</evidence>
<comment type="catalytic activity">
    <reaction evidence="6 7">
        <text>(2S)-2-hydroxy-3-oxobutyl phosphate + 5-amino-6-(D-ribitylamino)uracil = 6,7-dimethyl-8-(1-D-ribityl)lumazine + phosphate + 2 H2O + H(+)</text>
        <dbReference type="Rhea" id="RHEA:26152"/>
        <dbReference type="ChEBI" id="CHEBI:15377"/>
        <dbReference type="ChEBI" id="CHEBI:15378"/>
        <dbReference type="ChEBI" id="CHEBI:15934"/>
        <dbReference type="ChEBI" id="CHEBI:43474"/>
        <dbReference type="ChEBI" id="CHEBI:58201"/>
        <dbReference type="ChEBI" id="CHEBI:58830"/>
        <dbReference type="EC" id="2.5.1.78"/>
    </reaction>
</comment>
<dbReference type="Gene3D" id="3.40.50.960">
    <property type="entry name" value="Lumazine/riboflavin synthase"/>
    <property type="match status" value="1"/>
</dbReference>
<comment type="function">
    <text evidence="7">Catalyzes the formation of 6,7-dimethyl-8-ribityllumazine by condensation of 5-amino-6-(D-ribitylamino)uracil with 3,4-dihydroxy-2-butanone 4-phosphate. This is the penultimate step in the biosynthesis of riboflavin.</text>
</comment>
<feature type="compositionally biased region" description="Basic and acidic residues" evidence="8">
    <location>
        <begin position="233"/>
        <end position="249"/>
    </location>
</feature>
<dbReference type="Proteomes" id="UP001516023">
    <property type="component" value="Unassembled WGS sequence"/>
</dbReference>
<feature type="chain" id="PRO_5044824352" description="6,7-dimethyl-8-ribityllumazine synthase" evidence="9">
    <location>
        <begin position="24"/>
        <end position="249"/>
    </location>
</feature>
<dbReference type="GO" id="GO:0009349">
    <property type="term" value="C:riboflavin synthase complex"/>
    <property type="evidence" value="ECO:0007669"/>
    <property type="project" value="UniProtKB-UniRule"/>
</dbReference>
<dbReference type="InterPro" id="IPR034964">
    <property type="entry name" value="LS"/>
</dbReference>
<dbReference type="Pfam" id="PF00885">
    <property type="entry name" value="DMRL_synthase"/>
    <property type="match status" value="1"/>
</dbReference>
<sequence>MAINSLFSIAVLLLGAATCPATAFAPASHVALSSRSKGGMTLEMAAESEVSFDDLDGSALQIGVLRTRWNDDHVTNLVDGIKVKHFYFSKECCRRTQRVQSKRRKHLHQRSSGAYELPFAAKLLALSGTVDAIICCGVLIKGETLHFEYISEAVTKGIMDVNLSTMTPVVYGVLNCLNEDQVKKRSSSDNGGHNHGEDWAKTAVEMATMRREARGGKTKNLKELQAMGFGSKESGKEEEPSEKKERIFF</sequence>
<gene>
    <name evidence="10" type="ORF">HJC23_011072</name>
</gene>
<dbReference type="PANTHER" id="PTHR21058:SF0">
    <property type="entry name" value="6,7-DIMETHYL-8-RIBITYLLUMAZINE SYNTHASE"/>
    <property type="match status" value="1"/>
</dbReference>